<dbReference type="GO" id="GO:0016853">
    <property type="term" value="F:isomerase activity"/>
    <property type="evidence" value="ECO:0007669"/>
    <property type="project" value="UniProtKB-KW"/>
</dbReference>
<name>A0A1I4YLT5_9FLAO</name>
<sequence length="234" mass="27175">MKKILLVFLLIFSIKGWPQQKENDKISFSEALALHLPSYKQKAEKAYRLRNFEEAKVLFDSLVNYKLAGSFMDDFGFKNLKGKEVYLSKFKKPVYLLTYASWHVPGKGELPALNKLAEKYSKEIDFVVVFWDEKKTVKDLSKKFNQHISVLYVDETENEGAFVVQQLKHSLGLPTCFLLNEEKQIMKIKRSVFHPYGISEKESFDMNYEAIEEGIANHLLMQERSGMDLALMPE</sequence>
<reference evidence="2 3" key="1">
    <citation type="submission" date="2016-10" db="EMBL/GenBank/DDBJ databases">
        <authorList>
            <person name="de Groot N.N."/>
        </authorList>
    </citation>
    <scope>NUCLEOTIDE SEQUENCE [LARGE SCALE GENOMIC DNA]</scope>
    <source>
        <strain evidence="2 3">DSM 17794</strain>
    </source>
</reference>
<dbReference type="InterPro" id="IPR000866">
    <property type="entry name" value="AhpC/TSA"/>
</dbReference>
<organism evidence="2 3">
    <name type="scientific">Salegentibacter flavus</name>
    <dbReference type="NCBI Taxonomy" id="287099"/>
    <lineage>
        <taxon>Bacteria</taxon>
        <taxon>Pseudomonadati</taxon>
        <taxon>Bacteroidota</taxon>
        <taxon>Flavobacteriia</taxon>
        <taxon>Flavobacteriales</taxon>
        <taxon>Flavobacteriaceae</taxon>
        <taxon>Salegentibacter</taxon>
    </lineage>
</organism>
<dbReference type="STRING" id="287099.SAMN05660413_00836"/>
<dbReference type="OrthoDB" id="1134224at2"/>
<dbReference type="EMBL" id="FOVL01000003">
    <property type="protein sequence ID" value="SFN38947.1"/>
    <property type="molecule type" value="Genomic_DNA"/>
</dbReference>
<evidence type="ECO:0000313" key="2">
    <source>
        <dbReference type="EMBL" id="SFN38947.1"/>
    </source>
</evidence>
<dbReference type="InterPro" id="IPR036249">
    <property type="entry name" value="Thioredoxin-like_sf"/>
</dbReference>
<dbReference type="Proteomes" id="UP000199153">
    <property type="component" value="Unassembled WGS sequence"/>
</dbReference>
<proteinExistence type="predicted"/>
<keyword evidence="2" id="KW-0413">Isomerase</keyword>
<evidence type="ECO:0000259" key="1">
    <source>
        <dbReference type="PROSITE" id="PS51352"/>
    </source>
</evidence>
<gene>
    <name evidence="2" type="ORF">SAMN05660413_00836</name>
</gene>
<dbReference type="PROSITE" id="PS51352">
    <property type="entry name" value="THIOREDOXIN_2"/>
    <property type="match status" value="1"/>
</dbReference>
<keyword evidence="3" id="KW-1185">Reference proteome</keyword>
<protein>
    <submittedName>
        <fullName evidence="2">Thiol-disulfide isomerase or thioredoxin</fullName>
    </submittedName>
</protein>
<evidence type="ECO:0000313" key="3">
    <source>
        <dbReference type="Proteomes" id="UP000199153"/>
    </source>
</evidence>
<dbReference type="AlphaFoldDB" id="A0A1I4YLT5"/>
<feature type="domain" description="Thioredoxin" evidence="1">
    <location>
        <begin position="66"/>
        <end position="216"/>
    </location>
</feature>
<dbReference type="RefSeq" id="WP_093406244.1">
    <property type="nucleotide sequence ID" value="NZ_FOVL01000003.1"/>
</dbReference>
<dbReference type="SUPFAM" id="SSF52833">
    <property type="entry name" value="Thioredoxin-like"/>
    <property type="match status" value="1"/>
</dbReference>
<dbReference type="GO" id="GO:0016491">
    <property type="term" value="F:oxidoreductase activity"/>
    <property type="evidence" value="ECO:0007669"/>
    <property type="project" value="InterPro"/>
</dbReference>
<dbReference type="InterPro" id="IPR013766">
    <property type="entry name" value="Thioredoxin_domain"/>
</dbReference>
<dbReference type="GO" id="GO:0016209">
    <property type="term" value="F:antioxidant activity"/>
    <property type="evidence" value="ECO:0007669"/>
    <property type="project" value="InterPro"/>
</dbReference>
<dbReference type="Pfam" id="PF00578">
    <property type="entry name" value="AhpC-TSA"/>
    <property type="match status" value="1"/>
</dbReference>
<dbReference type="Gene3D" id="3.40.30.10">
    <property type="entry name" value="Glutaredoxin"/>
    <property type="match status" value="1"/>
</dbReference>
<accession>A0A1I4YLT5</accession>